<evidence type="ECO:0000259" key="2">
    <source>
        <dbReference type="Pfam" id="PF21597"/>
    </source>
</evidence>
<feature type="domain" description="Transcriptional regulator SbtR-like C-terminal" evidence="2">
    <location>
        <begin position="27"/>
        <end position="128"/>
    </location>
</feature>
<name>A0A558ALH7_9PSEU</name>
<proteinExistence type="predicted"/>
<dbReference type="RefSeq" id="WP_144633928.1">
    <property type="nucleotide sequence ID" value="NZ_BNAX01000015.1"/>
</dbReference>
<dbReference type="AlphaFoldDB" id="A0A558ALH7"/>
<dbReference type="Gene3D" id="1.10.357.10">
    <property type="entry name" value="Tetracycline Repressor, domain 2"/>
    <property type="match status" value="1"/>
</dbReference>
<dbReference type="Proteomes" id="UP000318578">
    <property type="component" value="Unassembled WGS sequence"/>
</dbReference>
<evidence type="ECO:0000313" key="3">
    <source>
        <dbReference type="EMBL" id="TVT25061.1"/>
    </source>
</evidence>
<comment type="caution">
    <text evidence="3">The sequence shown here is derived from an EMBL/GenBank/DDBJ whole genome shotgun (WGS) entry which is preliminary data.</text>
</comment>
<dbReference type="EMBL" id="VJZA01000004">
    <property type="protein sequence ID" value="TVT25061.1"/>
    <property type="molecule type" value="Genomic_DNA"/>
</dbReference>
<accession>A0A558ALH7</accession>
<dbReference type="SUPFAM" id="SSF48498">
    <property type="entry name" value="Tetracyclin repressor-like, C-terminal domain"/>
    <property type="match status" value="1"/>
</dbReference>
<sequence length="156" mass="17140">MLLHEVVLSVMTKTADEAERAADEESDPFTALSRFVHAVAEHRVTVLCPLLAGYPMANSPELETQKKRVTTGVDALVRAAQQAGQVRDDVSYSDLLMSLAELTRPLAGWTSIDHLSHRNLQIFLDGLRGPAQTELPGRPATVEDLRANAKKKRDRG</sequence>
<evidence type="ECO:0000313" key="4">
    <source>
        <dbReference type="Proteomes" id="UP000318578"/>
    </source>
</evidence>
<dbReference type="Pfam" id="PF21597">
    <property type="entry name" value="TetR_C_43"/>
    <property type="match status" value="1"/>
</dbReference>
<keyword evidence="4" id="KW-1185">Reference proteome</keyword>
<dbReference type="OrthoDB" id="3192968at2"/>
<dbReference type="InterPro" id="IPR036271">
    <property type="entry name" value="Tet_transcr_reg_TetR-rel_C_sf"/>
</dbReference>
<dbReference type="InterPro" id="IPR049445">
    <property type="entry name" value="TetR_SbtR-like_C"/>
</dbReference>
<gene>
    <name evidence="3" type="ORF">FNH06_04390</name>
</gene>
<evidence type="ECO:0000256" key="1">
    <source>
        <dbReference type="SAM" id="MobiDB-lite"/>
    </source>
</evidence>
<reference evidence="3 4" key="1">
    <citation type="submission" date="2019-07" db="EMBL/GenBank/DDBJ databases">
        <title>New species of Amycolatopsis and Streptomyces.</title>
        <authorList>
            <person name="Duangmal K."/>
            <person name="Teo W.F.A."/>
            <person name="Lipun K."/>
        </authorList>
    </citation>
    <scope>NUCLEOTIDE SEQUENCE [LARGE SCALE GENOMIC DNA]</scope>
    <source>
        <strain evidence="3 4">JCM 30562</strain>
    </source>
</reference>
<organism evidence="3 4">
    <name type="scientific">Amycolatopsis acidiphila</name>
    <dbReference type="NCBI Taxonomy" id="715473"/>
    <lineage>
        <taxon>Bacteria</taxon>
        <taxon>Bacillati</taxon>
        <taxon>Actinomycetota</taxon>
        <taxon>Actinomycetes</taxon>
        <taxon>Pseudonocardiales</taxon>
        <taxon>Pseudonocardiaceae</taxon>
        <taxon>Amycolatopsis</taxon>
    </lineage>
</organism>
<protein>
    <recommendedName>
        <fullName evidence="2">Transcriptional regulator SbtR-like C-terminal domain-containing protein</fullName>
    </recommendedName>
</protein>
<feature type="region of interest" description="Disordered" evidence="1">
    <location>
        <begin position="133"/>
        <end position="156"/>
    </location>
</feature>